<keyword evidence="1" id="KW-0812">Transmembrane</keyword>
<evidence type="ECO:0000256" key="1">
    <source>
        <dbReference type="SAM" id="Phobius"/>
    </source>
</evidence>
<sequence>MRRKWGFTLIELLVVIGVLAVIAAGIVALIDPVDKLAQANDAKVQNDVGQIATALQSYAAQNSGLYPTSAEYTAGVLRTSGELTTMPTQPTNYTAYAYSVNAGQTIGKVTGQLKAKKNTTAGGVGTWCWDSSLGTAGVYKAAATTTLGACP</sequence>
<dbReference type="InterPro" id="IPR012902">
    <property type="entry name" value="N_methyl_site"/>
</dbReference>
<dbReference type="Gene3D" id="3.30.700.10">
    <property type="entry name" value="Glycoprotein, Type 4 Pilin"/>
    <property type="match status" value="1"/>
</dbReference>
<dbReference type="NCBIfam" id="TIGR02532">
    <property type="entry name" value="IV_pilin_GFxxxE"/>
    <property type="match status" value="1"/>
</dbReference>
<evidence type="ECO:0000313" key="2">
    <source>
        <dbReference type="EMBL" id="KKU56109.1"/>
    </source>
</evidence>
<dbReference type="InterPro" id="IPR045584">
    <property type="entry name" value="Pilin-like"/>
</dbReference>
<reference evidence="2 3" key="1">
    <citation type="journal article" date="2015" name="Nature">
        <title>rRNA introns, odd ribosomes, and small enigmatic genomes across a large radiation of phyla.</title>
        <authorList>
            <person name="Brown C.T."/>
            <person name="Hug L.A."/>
            <person name="Thomas B.C."/>
            <person name="Sharon I."/>
            <person name="Castelle C.J."/>
            <person name="Singh A."/>
            <person name="Wilkins M.J."/>
            <person name="Williams K.H."/>
            <person name="Banfield J.F."/>
        </authorList>
    </citation>
    <scope>NUCLEOTIDE SEQUENCE [LARGE SCALE GENOMIC DNA]</scope>
</reference>
<keyword evidence="1" id="KW-1133">Transmembrane helix</keyword>
<organism evidence="2 3">
    <name type="scientific">Candidatus Amesbacteria bacterium GW2011_GWA2_47_11</name>
    <dbReference type="NCBI Taxonomy" id="1618357"/>
    <lineage>
        <taxon>Bacteria</taxon>
        <taxon>Candidatus Amesiibacteriota</taxon>
    </lineage>
</organism>
<dbReference type="Proteomes" id="UP000034607">
    <property type="component" value="Unassembled WGS sequence"/>
</dbReference>
<dbReference type="EMBL" id="LCNM01000012">
    <property type="protein sequence ID" value="KKU56109.1"/>
    <property type="molecule type" value="Genomic_DNA"/>
</dbReference>
<accession>A0A0G1RFN2</accession>
<name>A0A0G1RFN2_9BACT</name>
<protein>
    <submittedName>
        <fullName evidence="2">Uncharacterized protein</fullName>
    </submittedName>
</protein>
<dbReference type="AlphaFoldDB" id="A0A0G1RFN2"/>
<dbReference type="SUPFAM" id="SSF54523">
    <property type="entry name" value="Pili subunits"/>
    <property type="match status" value="1"/>
</dbReference>
<gene>
    <name evidence="2" type="ORF">UX78_C0012G0042</name>
</gene>
<evidence type="ECO:0000313" key="3">
    <source>
        <dbReference type="Proteomes" id="UP000034607"/>
    </source>
</evidence>
<proteinExistence type="predicted"/>
<comment type="caution">
    <text evidence="2">The sequence shown here is derived from an EMBL/GenBank/DDBJ whole genome shotgun (WGS) entry which is preliminary data.</text>
</comment>
<dbReference type="Pfam" id="PF07963">
    <property type="entry name" value="N_methyl"/>
    <property type="match status" value="1"/>
</dbReference>
<keyword evidence="1" id="KW-0472">Membrane</keyword>
<feature type="transmembrane region" description="Helical" evidence="1">
    <location>
        <begin position="12"/>
        <end position="30"/>
    </location>
</feature>